<organism evidence="4 5">
    <name type="scientific">Dipteronia sinensis</name>
    <dbReference type="NCBI Taxonomy" id="43782"/>
    <lineage>
        <taxon>Eukaryota</taxon>
        <taxon>Viridiplantae</taxon>
        <taxon>Streptophyta</taxon>
        <taxon>Embryophyta</taxon>
        <taxon>Tracheophyta</taxon>
        <taxon>Spermatophyta</taxon>
        <taxon>Magnoliopsida</taxon>
        <taxon>eudicotyledons</taxon>
        <taxon>Gunneridae</taxon>
        <taxon>Pentapetalae</taxon>
        <taxon>rosids</taxon>
        <taxon>malvids</taxon>
        <taxon>Sapindales</taxon>
        <taxon>Sapindaceae</taxon>
        <taxon>Hippocastanoideae</taxon>
        <taxon>Acereae</taxon>
        <taxon>Dipteronia</taxon>
    </lineage>
</organism>
<proteinExistence type="inferred from homology"/>
<keyword evidence="5" id="KW-1185">Reference proteome</keyword>
<evidence type="ECO:0000256" key="2">
    <source>
        <dbReference type="ARBA" id="ARBA00022679"/>
    </source>
</evidence>
<comment type="caution">
    <text evidence="4">The sequence shown here is derived from an EMBL/GenBank/DDBJ whole genome shotgun (WGS) entry which is preliminary data.</text>
</comment>
<keyword evidence="2" id="KW-0808">Transferase</keyword>
<dbReference type="EMBL" id="JANJYJ010000006">
    <property type="protein sequence ID" value="KAK3205665.1"/>
    <property type="molecule type" value="Genomic_DNA"/>
</dbReference>
<evidence type="ECO:0000313" key="4">
    <source>
        <dbReference type="EMBL" id="KAK3205665.1"/>
    </source>
</evidence>
<dbReference type="Proteomes" id="UP001281410">
    <property type="component" value="Unassembled WGS sequence"/>
</dbReference>
<keyword evidence="3" id="KW-0012">Acyltransferase</keyword>
<dbReference type="InterPro" id="IPR050317">
    <property type="entry name" value="Plant_Fungal_Acyltransferase"/>
</dbReference>
<dbReference type="Gene3D" id="3.30.559.10">
    <property type="entry name" value="Chloramphenicol acetyltransferase-like domain"/>
    <property type="match status" value="2"/>
</dbReference>
<dbReference type="FunFam" id="3.30.559.10:FF:000015">
    <property type="entry name" value="Spermidine hydroxycinnamoyl transferase"/>
    <property type="match status" value="1"/>
</dbReference>
<protein>
    <submittedName>
        <fullName evidence="4">Uncharacterized protein</fullName>
    </submittedName>
</protein>
<dbReference type="InterPro" id="IPR023213">
    <property type="entry name" value="CAT-like_dom_sf"/>
</dbReference>
<dbReference type="PANTHER" id="PTHR31642:SF11">
    <property type="entry name" value="SHIKIMATE O-HYDROXYCINNAMOYLTRANSFERASE"/>
    <property type="match status" value="1"/>
</dbReference>
<sequence>MTHHKTHYLFSLSHDLSSFVEWPAKRPNPVNGLFDRTVTSLSPTGWHLSKSFPKNLSFRKDNSSGFGSWNYLSPTDKQFESCLRNSTLKPRKSFIQREHTIDWFSSKLTGEEVFSILTTFQEHKFTFGIKTNNLQSSSQEHKSTVPNYRFCYLMKIKIKESSLATPAQETSNKPLWTSNLDVLVARVPVPTVYFYKPNGCSNFFDALLLKEALCKALVLFYPVAGRLGYDENGRIEIKCNGEGVLFVEAETDSAFDDFNDFEPSLEFMQLIPNVDYSGDISSTPLVAFQITSFKCGGVTLGINLHHSLADGPSALHFINTWADIACRGSSTSTLLPPSYDRTLLQARNPPAPAFHHIEYDPSPSMIMNTTHLDPQSNSTCTSAVFKVSSEQQHNMLKKHKPTSSSTSTGAKYSSYKTLAAHIWRCTCKARGLANDQPTKLYIPVDGRSRLNPPLPPGFFGNAIFLATSTALAGDIQSEPLIDTVRRIYEAVKRIDEDYIRSALDYLQVQPDLAPFSRGAHTYKCPNLNVNSWSRLAHV</sequence>
<evidence type="ECO:0000313" key="5">
    <source>
        <dbReference type="Proteomes" id="UP001281410"/>
    </source>
</evidence>
<accession>A0AAE0A7T2</accession>
<evidence type="ECO:0000256" key="3">
    <source>
        <dbReference type="ARBA" id="ARBA00023315"/>
    </source>
</evidence>
<evidence type="ECO:0000256" key="1">
    <source>
        <dbReference type="ARBA" id="ARBA00009861"/>
    </source>
</evidence>
<dbReference type="PANTHER" id="PTHR31642">
    <property type="entry name" value="TRICHOTHECENE 3-O-ACETYLTRANSFERASE"/>
    <property type="match status" value="1"/>
</dbReference>
<reference evidence="4" key="1">
    <citation type="journal article" date="2023" name="Plant J.">
        <title>Genome sequences and population genomics provide insights into the demographic history, inbreeding, and mutation load of two 'living fossil' tree species of Dipteronia.</title>
        <authorList>
            <person name="Feng Y."/>
            <person name="Comes H.P."/>
            <person name="Chen J."/>
            <person name="Zhu S."/>
            <person name="Lu R."/>
            <person name="Zhang X."/>
            <person name="Li P."/>
            <person name="Qiu J."/>
            <person name="Olsen K.M."/>
            <person name="Qiu Y."/>
        </authorList>
    </citation>
    <scope>NUCLEOTIDE SEQUENCE</scope>
    <source>
        <strain evidence="4">NBL</strain>
    </source>
</reference>
<comment type="similarity">
    <text evidence="1">Belongs to the plant acyltransferase family.</text>
</comment>
<name>A0AAE0A7T2_9ROSI</name>
<dbReference type="AlphaFoldDB" id="A0AAE0A7T2"/>
<gene>
    <name evidence="4" type="ORF">Dsin_019711</name>
</gene>
<dbReference type="Pfam" id="PF02458">
    <property type="entry name" value="Transferase"/>
    <property type="match status" value="1"/>
</dbReference>
<dbReference type="GO" id="GO:0016747">
    <property type="term" value="F:acyltransferase activity, transferring groups other than amino-acyl groups"/>
    <property type="evidence" value="ECO:0007669"/>
    <property type="project" value="UniProtKB-ARBA"/>
</dbReference>